<feature type="region of interest" description="Disordered" evidence="1">
    <location>
        <begin position="1"/>
        <end position="38"/>
    </location>
</feature>
<evidence type="ECO:0000256" key="1">
    <source>
        <dbReference type="SAM" id="MobiDB-lite"/>
    </source>
</evidence>
<evidence type="ECO:0000313" key="3">
    <source>
        <dbReference type="Proteomes" id="UP000324222"/>
    </source>
</evidence>
<name>A0A5B7HER3_PORTR</name>
<keyword evidence="3" id="KW-1185">Reference proteome</keyword>
<dbReference type="EMBL" id="VSRR010028096">
    <property type="protein sequence ID" value="MPC68603.1"/>
    <property type="molecule type" value="Genomic_DNA"/>
</dbReference>
<evidence type="ECO:0000313" key="2">
    <source>
        <dbReference type="EMBL" id="MPC68603.1"/>
    </source>
</evidence>
<dbReference type="Proteomes" id="UP000324222">
    <property type="component" value="Unassembled WGS sequence"/>
</dbReference>
<protein>
    <submittedName>
        <fullName evidence="2">DnaJ subfamily C member 3</fullName>
    </submittedName>
</protein>
<accession>A0A5B7HER3</accession>
<organism evidence="2 3">
    <name type="scientific">Portunus trituberculatus</name>
    <name type="common">Swimming crab</name>
    <name type="synonym">Neptunus trituberculatus</name>
    <dbReference type="NCBI Taxonomy" id="210409"/>
    <lineage>
        <taxon>Eukaryota</taxon>
        <taxon>Metazoa</taxon>
        <taxon>Ecdysozoa</taxon>
        <taxon>Arthropoda</taxon>
        <taxon>Crustacea</taxon>
        <taxon>Multicrustacea</taxon>
        <taxon>Malacostraca</taxon>
        <taxon>Eumalacostraca</taxon>
        <taxon>Eucarida</taxon>
        <taxon>Decapoda</taxon>
        <taxon>Pleocyemata</taxon>
        <taxon>Brachyura</taxon>
        <taxon>Eubrachyura</taxon>
        <taxon>Portunoidea</taxon>
        <taxon>Portunidae</taxon>
        <taxon>Portuninae</taxon>
        <taxon>Portunus</taxon>
    </lineage>
</organism>
<proteinExistence type="predicted"/>
<gene>
    <name evidence="2" type="primary">Dnajc3_0</name>
    <name evidence="2" type="ORF">E2C01_062804</name>
</gene>
<reference evidence="2 3" key="1">
    <citation type="submission" date="2019-05" db="EMBL/GenBank/DDBJ databases">
        <title>Another draft genome of Portunus trituberculatus and its Hox gene families provides insights of decapod evolution.</title>
        <authorList>
            <person name="Jeong J.-H."/>
            <person name="Song I."/>
            <person name="Kim S."/>
            <person name="Choi T."/>
            <person name="Kim D."/>
            <person name="Ryu S."/>
            <person name="Kim W."/>
        </authorList>
    </citation>
    <scope>NUCLEOTIDE SEQUENCE [LARGE SCALE GENOMIC DNA]</scope>
    <source>
        <tissue evidence="2">Muscle</tissue>
    </source>
</reference>
<dbReference type="AlphaFoldDB" id="A0A5B7HER3"/>
<comment type="caution">
    <text evidence="2">The sequence shown here is derived from an EMBL/GenBank/DDBJ whole genome shotgun (WGS) entry which is preliminary data.</text>
</comment>
<sequence length="54" mass="5911">MRAKFDNGEDPLDPEQQQGGPGGHGFNPFQHFHFHHGGFPGGGFQGGGFKFHFN</sequence>